<dbReference type="InterPro" id="IPR036735">
    <property type="entry name" value="NGN_dom_sf"/>
</dbReference>
<evidence type="ECO:0000313" key="6">
    <source>
        <dbReference type="Proteomes" id="UP000179797"/>
    </source>
</evidence>
<feature type="domain" description="NusG-like N-terminal" evidence="4">
    <location>
        <begin position="2"/>
        <end position="88"/>
    </location>
</feature>
<keyword evidence="6" id="KW-1185">Reference proteome</keyword>
<dbReference type="GO" id="GO:0031564">
    <property type="term" value="P:transcription antitermination"/>
    <property type="evidence" value="ECO:0007669"/>
    <property type="project" value="UniProtKB-KW"/>
</dbReference>
<dbReference type="EMBL" id="JRYR02000001">
    <property type="protein sequence ID" value="OHX64949.1"/>
    <property type="molecule type" value="Genomic_DNA"/>
</dbReference>
<keyword evidence="2" id="KW-0805">Transcription regulation</keyword>
<keyword evidence="1" id="KW-0889">Transcription antitermination</keyword>
<dbReference type="InterPro" id="IPR043425">
    <property type="entry name" value="NusG-like"/>
</dbReference>
<proteinExistence type="predicted"/>
<sequence length="158" mass="18258">MALYTKPRNEKKVADRLEKAGYEVYCPTYTTLRQWSDRKKKVTIPAIPSYCFIKVEENKRWNVLQDPGAVRFVYWQGKPAIIQEIHLHAFKRFMGEVEEEDQIFNAEISEGDRVLLRKGGFMGVEADVLNIKSNGNLELLLPDLGVKVICQKKNVDKI</sequence>
<gene>
    <name evidence="5" type="ORF">NH26_00600</name>
</gene>
<comment type="caution">
    <text evidence="5">The sequence shown here is derived from an EMBL/GenBank/DDBJ whole genome shotgun (WGS) entry which is preliminary data.</text>
</comment>
<dbReference type="GO" id="GO:0006354">
    <property type="term" value="P:DNA-templated transcription elongation"/>
    <property type="evidence" value="ECO:0007669"/>
    <property type="project" value="InterPro"/>
</dbReference>
<keyword evidence="3" id="KW-0804">Transcription</keyword>
<evidence type="ECO:0000259" key="4">
    <source>
        <dbReference type="Pfam" id="PF02357"/>
    </source>
</evidence>
<protein>
    <recommendedName>
        <fullName evidence="4">NusG-like N-terminal domain-containing protein</fullName>
    </recommendedName>
</protein>
<organism evidence="5 6">
    <name type="scientific">Flammeovirga pacifica</name>
    <dbReference type="NCBI Taxonomy" id="915059"/>
    <lineage>
        <taxon>Bacteria</taxon>
        <taxon>Pseudomonadati</taxon>
        <taxon>Bacteroidota</taxon>
        <taxon>Cytophagia</taxon>
        <taxon>Cytophagales</taxon>
        <taxon>Flammeovirgaceae</taxon>
        <taxon>Flammeovirga</taxon>
    </lineage>
</organism>
<dbReference type="NCBIfam" id="NF033644">
    <property type="entry name" value="antiterm_UpxY"/>
    <property type="match status" value="1"/>
</dbReference>
<dbReference type="InterPro" id="IPR006645">
    <property type="entry name" value="NGN-like_dom"/>
</dbReference>
<evidence type="ECO:0000256" key="1">
    <source>
        <dbReference type="ARBA" id="ARBA00022814"/>
    </source>
</evidence>
<dbReference type="CDD" id="cd09895">
    <property type="entry name" value="NGN_SP_UpxY"/>
    <property type="match status" value="1"/>
</dbReference>
<name>A0A1S1YV98_FLAPC</name>
<dbReference type="PANTHER" id="PTHR30265">
    <property type="entry name" value="RHO-INTERACTING TRANSCRIPTION TERMINATION FACTOR NUSG"/>
    <property type="match status" value="1"/>
</dbReference>
<dbReference type="Gene3D" id="3.30.70.940">
    <property type="entry name" value="NusG, N-terminal domain"/>
    <property type="match status" value="1"/>
</dbReference>
<evidence type="ECO:0000256" key="3">
    <source>
        <dbReference type="ARBA" id="ARBA00023163"/>
    </source>
</evidence>
<dbReference type="Proteomes" id="UP000179797">
    <property type="component" value="Unassembled WGS sequence"/>
</dbReference>
<evidence type="ECO:0000256" key="2">
    <source>
        <dbReference type="ARBA" id="ARBA00023015"/>
    </source>
</evidence>
<dbReference type="PANTHER" id="PTHR30265:SF4">
    <property type="entry name" value="KOW MOTIF FAMILY PROTEIN, EXPRESSED"/>
    <property type="match status" value="1"/>
</dbReference>
<dbReference type="STRING" id="915059.NH26_00600"/>
<reference evidence="5 6" key="1">
    <citation type="journal article" date="2012" name="Int. J. Syst. Evol. Microbiol.">
        <title>Flammeovirga pacifica sp. nov., isolated from deep-sea sediment.</title>
        <authorList>
            <person name="Xu H."/>
            <person name="Fu Y."/>
            <person name="Yang N."/>
            <person name="Ding Z."/>
            <person name="Lai Q."/>
            <person name="Zeng R."/>
        </authorList>
    </citation>
    <scope>NUCLEOTIDE SEQUENCE [LARGE SCALE GENOMIC DNA]</scope>
    <source>
        <strain evidence="6">DSM 24597 / LMG 26175 / WPAGA1</strain>
    </source>
</reference>
<dbReference type="Pfam" id="PF02357">
    <property type="entry name" value="NusG"/>
    <property type="match status" value="1"/>
</dbReference>
<dbReference type="AlphaFoldDB" id="A0A1S1YV98"/>
<evidence type="ECO:0000313" key="5">
    <source>
        <dbReference type="EMBL" id="OHX64949.1"/>
    </source>
</evidence>
<accession>A0A1S1YV98</accession>
<dbReference type="SUPFAM" id="SSF82679">
    <property type="entry name" value="N-utilization substance G protein NusG, N-terminal domain"/>
    <property type="match status" value="1"/>
</dbReference>